<dbReference type="Pfam" id="PF02463">
    <property type="entry name" value="SMC_N"/>
    <property type="match status" value="1"/>
</dbReference>
<dbReference type="Gene3D" id="3.40.50.300">
    <property type="entry name" value="P-loop containing nucleotide triphosphate hydrolases"/>
    <property type="match status" value="2"/>
</dbReference>
<evidence type="ECO:0000313" key="12">
    <source>
        <dbReference type="Proteomes" id="UP000547973"/>
    </source>
</evidence>
<dbReference type="NCBIfam" id="TIGR00634">
    <property type="entry name" value="recN"/>
    <property type="match status" value="1"/>
</dbReference>
<dbReference type="InterPro" id="IPR004604">
    <property type="entry name" value="DNA_recomb/repair_RecN"/>
</dbReference>
<dbReference type="CDD" id="cd03241">
    <property type="entry name" value="ABC_RecN"/>
    <property type="match status" value="1"/>
</dbReference>
<gene>
    <name evidence="11" type="ORF">BKA03_001747</name>
</gene>
<proteinExistence type="inferred from homology"/>
<dbReference type="GO" id="GO:0009432">
    <property type="term" value="P:SOS response"/>
    <property type="evidence" value="ECO:0007669"/>
    <property type="project" value="TreeGrafter"/>
</dbReference>
<name>A0A7Y9ZBN6_9MICO</name>
<dbReference type="SUPFAM" id="SSF52540">
    <property type="entry name" value="P-loop containing nucleoside triphosphate hydrolases"/>
    <property type="match status" value="1"/>
</dbReference>
<evidence type="ECO:0000256" key="3">
    <source>
        <dbReference type="ARBA" id="ARBA00021315"/>
    </source>
</evidence>
<sequence length="561" mass="57783">MLHELSISSLGVIAGARVTLGEGLTVVTGETGAGKTMILTGLNLILGGKPTPDAVRTGAAEASAEAVLDLPEGSGARALALEAGATVDEDGTVTVVRTVGAASRSRSILGGRTVPQALLAELGAELVTVHGQADQVRLRTPAKQRETLDSYAGSSHSRVLDEYRTAWAAWRDAFERLARLEDSEGAERERLGRLREDLVALEAGNVQRGEKAGLAAEAEVLSHAESLRTDAALAHDALAGDAAVTAASALEAARRALADGGGYDPVLGAMAVRVADFAYGAADVAQELASYLDGLDADPTRLDAVHSRLSALAGLERRFACGADELVALRERIEADLAQGADWDGVVGNARAMEQAARVALVESAALLTAGRSEAAKRLSVSVGAELAELAMPDATVEVRVTDKEPGPHGADDVAWLLSAHPGAPARPIADAASGGELSRIMLAVEVTLAGAGEQSHTFVFDEVDAGVGGKAAQSVGQRLAALARNNQVIVVTHLAQVAAYADRHVVVTKASDGAVTVSHVIEVAGDDRVREVARLLSGEEESVTARAHALELIDAARVAP</sequence>
<evidence type="ECO:0000256" key="6">
    <source>
        <dbReference type="ARBA" id="ARBA00022840"/>
    </source>
</evidence>
<comment type="function">
    <text evidence="1 9">May be involved in recombinational repair of damaged DNA.</text>
</comment>
<evidence type="ECO:0000256" key="9">
    <source>
        <dbReference type="PIRNR" id="PIRNR003128"/>
    </source>
</evidence>
<keyword evidence="7 9" id="KW-0234">DNA repair</keyword>
<comment type="similarity">
    <text evidence="2 9">Belongs to the RecN family.</text>
</comment>
<evidence type="ECO:0000256" key="4">
    <source>
        <dbReference type="ARBA" id="ARBA00022741"/>
    </source>
</evidence>
<dbReference type="PANTHER" id="PTHR11059">
    <property type="entry name" value="DNA REPAIR PROTEIN RECN"/>
    <property type="match status" value="1"/>
</dbReference>
<accession>A0A7Y9ZBN6</accession>
<evidence type="ECO:0000256" key="1">
    <source>
        <dbReference type="ARBA" id="ARBA00003618"/>
    </source>
</evidence>
<evidence type="ECO:0000259" key="10">
    <source>
        <dbReference type="Pfam" id="PF02463"/>
    </source>
</evidence>
<dbReference type="InterPro" id="IPR003395">
    <property type="entry name" value="RecF/RecN/SMC_N"/>
</dbReference>
<evidence type="ECO:0000256" key="7">
    <source>
        <dbReference type="ARBA" id="ARBA00023204"/>
    </source>
</evidence>
<dbReference type="GO" id="GO:0006310">
    <property type="term" value="P:DNA recombination"/>
    <property type="evidence" value="ECO:0007669"/>
    <property type="project" value="InterPro"/>
</dbReference>
<dbReference type="RefSeq" id="WP_179397997.1">
    <property type="nucleotide sequence ID" value="NZ_JACBZO010000001.1"/>
</dbReference>
<keyword evidence="5 9" id="KW-0227">DNA damage</keyword>
<dbReference type="InterPro" id="IPR027417">
    <property type="entry name" value="P-loop_NTPase"/>
</dbReference>
<evidence type="ECO:0000256" key="5">
    <source>
        <dbReference type="ARBA" id="ARBA00022763"/>
    </source>
</evidence>
<keyword evidence="6" id="KW-0067">ATP-binding</keyword>
<feature type="domain" description="RecF/RecN/SMC N-terminal" evidence="10">
    <location>
        <begin position="17"/>
        <end position="515"/>
    </location>
</feature>
<dbReference type="AlphaFoldDB" id="A0A7Y9ZBN6"/>
<dbReference type="PIRSF" id="PIRSF003128">
    <property type="entry name" value="RecN"/>
    <property type="match status" value="1"/>
</dbReference>
<evidence type="ECO:0000256" key="8">
    <source>
        <dbReference type="ARBA" id="ARBA00033408"/>
    </source>
</evidence>
<dbReference type="GO" id="GO:0005524">
    <property type="term" value="F:ATP binding"/>
    <property type="evidence" value="ECO:0007669"/>
    <property type="project" value="UniProtKB-KW"/>
</dbReference>
<reference evidence="11 12" key="1">
    <citation type="submission" date="2020-07" db="EMBL/GenBank/DDBJ databases">
        <title>Sequencing the genomes of 1000 actinobacteria strains.</title>
        <authorList>
            <person name="Klenk H.-P."/>
        </authorList>
    </citation>
    <scope>NUCLEOTIDE SEQUENCE [LARGE SCALE GENOMIC DNA]</scope>
    <source>
        <strain evidence="11 12">DSM 19970</strain>
    </source>
</reference>
<dbReference type="GO" id="GO:0043590">
    <property type="term" value="C:bacterial nucleoid"/>
    <property type="evidence" value="ECO:0007669"/>
    <property type="project" value="TreeGrafter"/>
</dbReference>
<organism evidence="11 12">
    <name type="scientific">Demequina lutea</name>
    <dbReference type="NCBI Taxonomy" id="431489"/>
    <lineage>
        <taxon>Bacteria</taxon>
        <taxon>Bacillati</taxon>
        <taxon>Actinomycetota</taxon>
        <taxon>Actinomycetes</taxon>
        <taxon>Micrococcales</taxon>
        <taxon>Demequinaceae</taxon>
        <taxon>Demequina</taxon>
    </lineage>
</organism>
<evidence type="ECO:0000313" key="11">
    <source>
        <dbReference type="EMBL" id="NYI41628.1"/>
    </source>
</evidence>
<evidence type="ECO:0000256" key="2">
    <source>
        <dbReference type="ARBA" id="ARBA00009441"/>
    </source>
</evidence>
<dbReference type="PANTHER" id="PTHR11059:SF0">
    <property type="entry name" value="DNA REPAIR PROTEIN RECN"/>
    <property type="match status" value="1"/>
</dbReference>
<comment type="caution">
    <text evidence="11">The sequence shown here is derived from an EMBL/GenBank/DDBJ whole genome shotgun (WGS) entry which is preliminary data.</text>
</comment>
<keyword evidence="12" id="KW-1185">Reference proteome</keyword>
<dbReference type="GO" id="GO:0006281">
    <property type="term" value="P:DNA repair"/>
    <property type="evidence" value="ECO:0007669"/>
    <property type="project" value="UniProtKB-KW"/>
</dbReference>
<protein>
    <recommendedName>
        <fullName evidence="3 9">DNA repair protein RecN</fullName>
    </recommendedName>
    <alternativeName>
        <fullName evidence="8 9">Recombination protein N</fullName>
    </alternativeName>
</protein>
<dbReference type="Proteomes" id="UP000547973">
    <property type="component" value="Unassembled WGS sequence"/>
</dbReference>
<dbReference type="EMBL" id="JACBZO010000001">
    <property type="protein sequence ID" value="NYI41628.1"/>
    <property type="molecule type" value="Genomic_DNA"/>
</dbReference>
<keyword evidence="4" id="KW-0547">Nucleotide-binding</keyword>